<evidence type="ECO:0000256" key="1">
    <source>
        <dbReference type="SAM" id="MobiDB-lite"/>
    </source>
</evidence>
<dbReference type="PANTHER" id="PTHR10775">
    <property type="entry name" value="OS08G0208400 PROTEIN"/>
    <property type="match status" value="1"/>
</dbReference>
<evidence type="ECO:0000313" key="4">
    <source>
        <dbReference type="EMBL" id="GKV49680.1"/>
    </source>
</evidence>
<name>A0AAV5MJH9_9ROSI</name>
<accession>A0AAV5MJH9</accession>
<keyword evidence="5" id="KW-1185">Reference proteome</keyword>
<dbReference type="Proteomes" id="UP001054252">
    <property type="component" value="Unassembled WGS sequence"/>
</dbReference>
<proteinExistence type="predicted"/>
<comment type="caution">
    <text evidence="4">The sequence shown here is derived from an EMBL/GenBank/DDBJ whole genome shotgun (WGS) entry which is preliminary data.</text>
</comment>
<dbReference type="InterPro" id="IPR025312">
    <property type="entry name" value="DUF4216"/>
</dbReference>
<dbReference type="InterPro" id="IPR004242">
    <property type="entry name" value="Transposase_21"/>
</dbReference>
<dbReference type="PANTHER" id="PTHR10775:SF183">
    <property type="entry name" value="TRANSPOSON, EN_SPM-LIKE, TRANSPOSASE-ASSOCIATED DOMAIN PROTEIN-RELATED"/>
    <property type="match status" value="1"/>
</dbReference>
<reference evidence="4 5" key="1">
    <citation type="journal article" date="2021" name="Commun. Biol.">
        <title>The genome of Shorea leprosula (Dipterocarpaceae) highlights the ecological relevance of drought in aseasonal tropical rainforests.</title>
        <authorList>
            <person name="Ng K.K.S."/>
            <person name="Kobayashi M.J."/>
            <person name="Fawcett J.A."/>
            <person name="Hatakeyama M."/>
            <person name="Paape T."/>
            <person name="Ng C.H."/>
            <person name="Ang C.C."/>
            <person name="Tnah L.H."/>
            <person name="Lee C.T."/>
            <person name="Nishiyama T."/>
            <person name="Sese J."/>
            <person name="O'Brien M.J."/>
            <person name="Copetti D."/>
            <person name="Mohd Noor M.I."/>
            <person name="Ong R.C."/>
            <person name="Putra M."/>
            <person name="Sireger I.Z."/>
            <person name="Indrioko S."/>
            <person name="Kosugi Y."/>
            <person name="Izuno A."/>
            <person name="Isagi Y."/>
            <person name="Lee S.L."/>
            <person name="Shimizu K.K."/>
        </authorList>
    </citation>
    <scope>NUCLEOTIDE SEQUENCE [LARGE SCALE GENOMIC DNA]</scope>
    <source>
        <strain evidence="4">214</strain>
    </source>
</reference>
<dbReference type="AlphaFoldDB" id="A0AAV5MJH9"/>
<evidence type="ECO:0000313" key="5">
    <source>
        <dbReference type="Proteomes" id="UP001054252"/>
    </source>
</evidence>
<evidence type="ECO:0008006" key="6">
    <source>
        <dbReference type="Google" id="ProtNLM"/>
    </source>
</evidence>
<organism evidence="4 5">
    <name type="scientific">Rubroshorea leprosula</name>
    <dbReference type="NCBI Taxonomy" id="152421"/>
    <lineage>
        <taxon>Eukaryota</taxon>
        <taxon>Viridiplantae</taxon>
        <taxon>Streptophyta</taxon>
        <taxon>Embryophyta</taxon>
        <taxon>Tracheophyta</taxon>
        <taxon>Spermatophyta</taxon>
        <taxon>Magnoliopsida</taxon>
        <taxon>eudicotyledons</taxon>
        <taxon>Gunneridae</taxon>
        <taxon>Pentapetalae</taxon>
        <taxon>rosids</taxon>
        <taxon>malvids</taxon>
        <taxon>Malvales</taxon>
        <taxon>Dipterocarpaceae</taxon>
        <taxon>Rubroshorea</taxon>
    </lineage>
</organism>
<evidence type="ECO:0000259" key="2">
    <source>
        <dbReference type="Pfam" id="PF13952"/>
    </source>
</evidence>
<protein>
    <recommendedName>
        <fullName evidence="6">Transposase</fullName>
    </recommendedName>
</protein>
<dbReference type="InterPro" id="IPR025452">
    <property type="entry name" value="DUF4218"/>
</dbReference>
<dbReference type="Pfam" id="PF13952">
    <property type="entry name" value="DUF4216"/>
    <property type="match status" value="1"/>
</dbReference>
<dbReference type="EMBL" id="BPVZ01000312">
    <property type="protein sequence ID" value="GKV49680.1"/>
    <property type="molecule type" value="Genomic_DNA"/>
</dbReference>
<dbReference type="Pfam" id="PF02992">
    <property type="entry name" value="Transposase_21"/>
    <property type="match status" value="2"/>
</dbReference>
<gene>
    <name evidence="4" type="ORF">SLEP1_g56418</name>
</gene>
<evidence type="ECO:0000259" key="3">
    <source>
        <dbReference type="Pfam" id="PF13960"/>
    </source>
</evidence>
<dbReference type="Pfam" id="PF13960">
    <property type="entry name" value="DUF4218"/>
    <property type="match status" value="1"/>
</dbReference>
<feature type="domain" description="DUF4218" evidence="3">
    <location>
        <begin position="574"/>
        <end position="651"/>
    </location>
</feature>
<feature type="region of interest" description="Disordered" evidence="1">
    <location>
        <begin position="916"/>
        <end position="951"/>
    </location>
</feature>
<feature type="domain" description="DUF4216" evidence="2">
    <location>
        <begin position="786"/>
        <end position="858"/>
    </location>
</feature>
<sequence length="951" mass="109009">MDAYSVWWAHGETLSNNVDPWFAASDVASSSNIEEHGNAEDDFHHMVYDAFCPSENDRHRNETEIASENVEDVPNNNAQSFYDLLCASTIPLGPASNNQTLLSWLSYMLHTKAKNHISGVGYNEIIHGCRELLSLEDQQKVPSNFYEAKKFMKSLGLGYVKIDACVNNYFLYYGDEAKSLTACPVCGELRYKRRNSAQTGKKDRLRNSLWYLPIIPRLQRLYMSRKTAEHMTWHLKCRVDSEILIHPAQSNAWKHFDAVHPSFAADPRNVWIGLATDGFNPWGHSSRSYSWVETFNSFRKQNFTMRAMLMWTITDFPGYGMVSGWSTHGRLSCPYCMEMTRAFYLQNGHKISFFDCHRQFLPASHSYRMDTTHFLKGRFEFGPAPPRLDGHSVRLQVATLPDVLFGNPSVNQTIFGFGETHNWVKRSIFWELPYWEDNLIRHNLDVMHCEKNFFDNIIHTVMDDSSSKDNVKSRMDLPLYCDREELHLYYDCSGSLCKPNASYALNTDKKRCLCTWLKHVRFPDGFASNITRCVNLAELRLVGLKSHDCHMFMQRLIPIAFRGLLPDSIWGPLTEHLAIHLPFEARIGGPVQFRWMYPFERQIHKLKQTIGNKNHVEASIVEAYILNEITNFCSRYFGADIETSWSKPPRNFAAVPLYRNTEFSIFACPGHPMDSHSQTRCLTTQEMKAAELYVLLNCREVDAFLSIFDREVGVYMTPSDPYKARNRSFVTWFKDRVLNGHHEGNGVLQYLALGPSWTVNVYRGTTISDNAETDYYGILNEVIELLYYGPHAQIQTIVLFNCDWFDTRRGTRINQVYDIVEVNLQYRLSTSEPFCLVCQSTQVYYTSYPSNNQATNGWFAACKIRARHLIDTGSTSLDIEEIFQDEEPPSTQSLEHSSNLASTECVDLHAEGATMVDLNGNANDDVDENASEGNDGYETRSDAGGDSSETE</sequence>